<dbReference type="AlphaFoldDB" id="A0A8K0EA22"/>
<evidence type="ECO:0000313" key="2">
    <source>
        <dbReference type="Proteomes" id="UP000838412"/>
    </source>
</evidence>
<sequence length="69" mass="7402">MSAVTTVSGRAYALPDTVVTATFHWGMTRTSKKHRASVVTVYPHAAAGGKVHKRSDCSLYPPQLTGKDT</sequence>
<name>A0A8K0EA22_BRALA</name>
<dbReference type="EMBL" id="OV696697">
    <property type="protein sequence ID" value="CAH1242113.1"/>
    <property type="molecule type" value="Genomic_DNA"/>
</dbReference>
<proteinExistence type="predicted"/>
<gene>
    <name evidence="1" type="primary">Hypp6463</name>
    <name evidence="1" type="ORF">BLAG_LOCUS5450</name>
</gene>
<keyword evidence="2" id="KW-1185">Reference proteome</keyword>
<organism evidence="1 2">
    <name type="scientific">Branchiostoma lanceolatum</name>
    <name type="common">Common lancelet</name>
    <name type="synonym">Amphioxus lanceolatum</name>
    <dbReference type="NCBI Taxonomy" id="7740"/>
    <lineage>
        <taxon>Eukaryota</taxon>
        <taxon>Metazoa</taxon>
        <taxon>Chordata</taxon>
        <taxon>Cephalochordata</taxon>
        <taxon>Leptocardii</taxon>
        <taxon>Amphioxiformes</taxon>
        <taxon>Branchiostomatidae</taxon>
        <taxon>Branchiostoma</taxon>
    </lineage>
</organism>
<evidence type="ECO:0000313" key="1">
    <source>
        <dbReference type="EMBL" id="CAH1242113.1"/>
    </source>
</evidence>
<accession>A0A8K0EA22</accession>
<reference evidence="1" key="1">
    <citation type="submission" date="2022-01" db="EMBL/GenBank/DDBJ databases">
        <authorList>
            <person name="Braso-Vives M."/>
        </authorList>
    </citation>
    <scope>NUCLEOTIDE SEQUENCE</scope>
</reference>
<protein>
    <submittedName>
        <fullName evidence="1">Hypp6463 protein</fullName>
    </submittedName>
</protein>
<dbReference type="Proteomes" id="UP000838412">
    <property type="component" value="Chromosome 12"/>
</dbReference>